<evidence type="ECO:0000313" key="9">
    <source>
        <dbReference type="EMBL" id="MEA5444889.1"/>
    </source>
</evidence>
<feature type="compositionally biased region" description="Basic and acidic residues" evidence="7">
    <location>
        <begin position="344"/>
        <end position="353"/>
    </location>
</feature>
<dbReference type="InterPro" id="IPR043147">
    <property type="entry name" value="Penicillin_amidase_A-knob"/>
</dbReference>
<evidence type="ECO:0000256" key="8">
    <source>
        <dbReference type="SAM" id="Phobius"/>
    </source>
</evidence>
<dbReference type="InterPro" id="IPR029055">
    <property type="entry name" value="Ntn_hydrolases_N"/>
</dbReference>
<evidence type="ECO:0000313" key="10">
    <source>
        <dbReference type="Proteomes" id="UP001302316"/>
    </source>
</evidence>
<comment type="similarity">
    <text evidence="1">Belongs to the peptidase S45 family.</text>
</comment>
<dbReference type="Proteomes" id="UP001302316">
    <property type="component" value="Unassembled WGS sequence"/>
</dbReference>
<dbReference type="RefSeq" id="WP_346050521.1">
    <property type="nucleotide sequence ID" value="NZ_JAYGII010000004.1"/>
</dbReference>
<evidence type="ECO:0000256" key="2">
    <source>
        <dbReference type="ARBA" id="ARBA00022801"/>
    </source>
</evidence>
<feature type="binding site" evidence="6">
    <location>
        <position position="468"/>
    </location>
    <ligand>
        <name>Ca(2+)</name>
        <dbReference type="ChEBI" id="CHEBI:29108"/>
    </ligand>
</feature>
<dbReference type="GO" id="GO:0017000">
    <property type="term" value="P:antibiotic biosynthetic process"/>
    <property type="evidence" value="ECO:0007669"/>
    <property type="project" value="InterPro"/>
</dbReference>
<proteinExistence type="inferred from homology"/>
<dbReference type="InterPro" id="IPR014395">
    <property type="entry name" value="Pen/GL7ACA/AHL_acylase"/>
</dbReference>
<dbReference type="EMBL" id="JAYGII010000004">
    <property type="protein sequence ID" value="MEA5444889.1"/>
    <property type="molecule type" value="Genomic_DNA"/>
</dbReference>
<dbReference type="PANTHER" id="PTHR34218">
    <property type="entry name" value="PEPTIDASE S45 PENICILLIN AMIDASE"/>
    <property type="match status" value="1"/>
</dbReference>
<evidence type="ECO:0000256" key="1">
    <source>
        <dbReference type="ARBA" id="ARBA00006586"/>
    </source>
</evidence>
<dbReference type="PANTHER" id="PTHR34218:SF4">
    <property type="entry name" value="ACYL-HOMOSERINE LACTONE ACYLASE QUIP"/>
    <property type="match status" value="1"/>
</dbReference>
<dbReference type="InterPro" id="IPR023343">
    <property type="entry name" value="Penicillin_amidase_dom1"/>
</dbReference>
<dbReference type="PIRSF" id="PIRSF001227">
    <property type="entry name" value="Pen_acylase"/>
    <property type="match status" value="1"/>
</dbReference>
<dbReference type="Gene3D" id="1.10.1400.10">
    <property type="match status" value="1"/>
</dbReference>
<keyword evidence="6" id="KW-0479">Metal-binding</keyword>
<dbReference type="GO" id="GO:0016811">
    <property type="term" value="F:hydrolase activity, acting on carbon-nitrogen (but not peptide) bonds, in linear amides"/>
    <property type="evidence" value="ECO:0007669"/>
    <property type="project" value="InterPro"/>
</dbReference>
<keyword evidence="6" id="KW-0106">Calcium</keyword>
<keyword evidence="8" id="KW-0472">Membrane</keyword>
<keyword evidence="3" id="KW-0865">Zymogen</keyword>
<reference evidence="9 10" key="1">
    <citation type="submission" date="2023-12" db="EMBL/GenBank/DDBJ databases">
        <title>Whole-genome sequencing of halo(alkali)philic microorganisms from hypersaline lakes.</title>
        <authorList>
            <person name="Sorokin D.Y."/>
            <person name="Merkel A.Y."/>
            <person name="Messina E."/>
            <person name="Yakimov M."/>
        </authorList>
    </citation>
    <scope>NUCLEOTIDE SEQUENCE [LARGE SCALE GENOMIC DNA]</scope>
    <source>
        <strain evidence="9 10">AB-CW1</strain>
    </source>
</reference>
<dbReference type="Pfam" id="PF01804">
    <property type="entry name" value="Penicil_amidase"/>
    <property type="match status" value="1"/>
</dbReference>
<organism evidence="9 10">
    <name type="scientific">Natronospira elongata</name>
    <dbReference type="NCBI Taxonomy" id="3110268"/>
    <lineage>
        <taxon>Bacteria</taxon>
        <taxon>Pseudomonadati</taxon>
        <taxon>Pseudomonadota</taxon>
        <taxon>Gammaproteobacteria</taxon>
        <taxon>Natronospirales</taxon>
        <taxon>Natronospiraceae</taxon>
        <taxon>Natronospira</taxon>
    </lineage>
</organism>
<evidence type="ECO:0000256" key="7">
    <source>
        <dbReference type="SAM" id="MobiDB-lite"/>
    </source>
</evidence>
<comment type="cofactor">
    <cofactor evidence="6">
        <name>Ca(2+)</name>
        <dbReference type="ChEBI" id="CHEBI:29108"/>
    </cofactor>
    <text evidence="6">Binds 1 Ca(2+) ion per dimer.</text>
</comment>
<sequence length="792" mass="88107">MVKRIMIWGVGGLGLTVALLIAVAYLLLRASLPLTDGAYSVPGLTAPVTVYKDAQGVPTIKAADLDDLVRASGFIHSQSRFFQMDTLRRSGAGEMAALFGEVAVDFDRERRRWRGRALAEQALENLSAKERAMLGAYTEGVNAGLEALAARPPEYWLLRTRPEPWQEADSLLVNLAMYFYLTDQRAMRSLRMAQMADALPSEVLAFLLDPADPMDAPIVEEPYPALPPVPSVEALDTRQFEDVVTDPWRLFRGEEPLVGSNNWAVSAELGPDGRALLAGDMHLGLSLPNTWYRLRLELDGERQLNLSGVSLPGTPGIIAGSNGWVAWAFTNSYGEWSTRVRLERHEPDDDSPGHYRRPGGSAPIEEHEERIRVRGGEDRLVHYPWTEWGPVVSTAGDDEHVLVWNGALSGALNMDFLGLYQARDLEEASKAAAALGMPPQNILMVDSAGDIGWTIAGRIPRRGNWQQPGEPLPLSSEFQLKGGWLPAADYPRLLRPDHQRLWTANARVAGGEDLKKVGDGGYPIAARQRQIRDRLFEQESFDEADMLAIQLDDEARLLYEWVPLALEAVRAGESTVGRDRFHQAVARWHGHAWPESTGYPLLRDFRQAVHGRALGPLLHPVLKAHPDFDMRPILKRERAVRSLLEVQPPHLLPPEDDDWEALLVSAMDAVIDNHGLENSDTELVSWGERNRVEIQHPFGSMNPLLRRWLNLTPAALPGDSNLPRVQLGNFGASQRMVVSPGDEQSGIFHMPGGQSGHFLSPWYRMGHDDWKSGRSSPFLPGDPQYELQLRPK</sequence>
<dbReference type="SUPFAM" id="SSF56235">
    <property type="entry name" value="N-terminal nucleophile aminohydrolases (Ntn hydrolases)"/>
    <property type="match status" value="1"/>
</dbReference>
<evidence type="ECO:0000256" key="4">
    <source>
        <dbReference type="ARBA" id="ARBA00038735"/>
    </source>
</evidence>
<dbReference type="InterPro" id="IPR002692">
    <property type="entry name" value="S45"/>
</dbReference>
<dbReference type="AlphaFoldDB" id="A0AAP6JEZ0"/>
<dbReference type="Gene3D" id="1.10.439.10">
    <property type="entry name" value="Penicillin Amidohydrolase, domain 1"/>
    <property type="match status" value="1"/>
</dbReference>
<keyword evidence="2 9" id="KW-0378">Hydrolase</keyword>
<dbReference type="CDD" id="cd03747">
    <property type="entry name" value="Ntn_PGA_like"/>
    <property type="match status" value="1"/>
</dbReference>
<keyword evidence="8" id="KW-1133">Transmembrane helix</keyword>
<dbReference type="Gene3D" id="3.60.20.10">
    <property type="entry name" value="Glutamine Phosphoribosylpyrophosphate, subunit 1, domain 1"/>
    <property type="match status" value="1"/>
</dbReference>
<dbReference type="EC" id="3.5.1.-" evidence="9"/>
<feature type="region of interest" description="Disordered" evidence="7">
    <location>
        <begin position="344"/>
        <end position="365"/>
    </location>
</feature>
<gene>
    <name evidence="9" type="ORF">VCB98_03545</name>
</gene>
<dbReference type="GO" id="GO:0046872">
    <property type="term" value="F:metal ion binding"/>
    <property type="evidence" value="ECO:0007669"/>
    <property type="project" value="UniProtKB-KW"/>
</dbReference>
<dbReference type="InterPro" id="IPR043146">
    <property type="entry name" value="Penicillin_amidase_N_B-knob"/>
</dbReference>
<accession>A0AAP6JEZ0</accession>
<keyword evidence="10" id="KW-1185">Reference proteome</keyword>
<dbReference type="Gene3D" id="2.30.120.10">
    <property type="match status" value="1"/>
</dbReference>
<feature type="active site" description="Nucleophile" evidence="5">
    <location>
        <position position="260"/>
    </location>
</feature>
<name>A0AAP6JEZ0_9GAMM</name>
<protein>
    <submittedName>
        <fullName evidence="9">Penicillin acylase family protein</fullName>
        <ecNumber evidence="9">3.5.1.-</ecNumber>
    </submittedName>
</protein>
<evidence type="ECO:0000256" key="5">
    <source>
        <dbReference type="PIRSR" id="PIRSR001227-1"/>
    </source>
</evidence>
<comment type="caution">
    <text evidence="9">The sequence shown here is derived from an EMBL/GenBank/DDBJ whole genome shotgun (WGS) entry which is preliminary data.</text>
</comment>
<comment type="subunit">
    <text evidence="4">Heterodimer of an alpha subunit and a beta subunit processed from the same precursor.</text>
</comment>
<feature type="transmembrane region" description="Helical" evidence="8">
    <location>
        <begin position="7"/>
        <end position="28"/>
    </location>
</feature>
<keyword evidence="8" id="KW-0812">Transmembrane</keyword>
<evidence type="ECO:0000256" key="6">
    <source>
        <dbReference type="PIRSR" id="PIRSR001227-2"/>
    </source>
</evidence>
<evidence type="ECO:0000256" key="3">
    <source>
        <dbReference type="ARBA" id="ARBA00023145"/>
    </source>
</evidence>